<reference evidence="9 10" key="1">
    <citation type="journal article" date="2011" name="Nature">
        <title>A high-resolution map of human evolutionary constraint using 29 mammals.</title>
        <authorList>
            <person name="Lindblad-Toh K."/>
            <person name="Garber M."/>
            <person name="Zuk O."/>
            <person name="Lin M.F."/>
            <person name="Parker B.J."/>
            <person name="Washietl S."/>
            <person name="Kheradpour P."/>
            <person name="Ernst J."/>
            <person name="Jordan G."/>
            <person name="Mauceli E."/>
            <person name="Ward L.D."/>
            <person name="Lowe C.B."/>
            <person name="Holloway A.K."/>
            <person name="Clamp M."/>
            <person name="Gnerre S."/>
            <person name="Alfoldi J."/>
            <person name="Beal K."/>
            <person name="Chang J."/>
            <person name="Clawson H."/>
            <person name="Cuff J."/>
            <person name="Di Palma F."/>
            <person name="Fitzgerald S."/>
            <person name="Flicek P."/>
            <person name="Guttman M."/>
            <person name="Hubisz M.J."/>
            <person name="Jaffe D.B."/>
            <person name="Jungreis I."/>
            <person name="Kent W.J."/>
            <person name="Kostka D."/>
            <person name="Lara M."/>
            <person name="Martins A.L."/>
            <person name="Massingham T."/>
            <person name="Moltke I."/>
            <person name="Raney B.J."/>
            <person name="Rasmussen M.D."/>
            <person name="Robinson J."/>
            <person name="Stark A."/>
            <person name="Vilella A.J."/>
            <person name="Wen J."/>
            <person name="Xie X."/>
            <person name="Zody M.C."/>
            <person name="Baldwin J."/>
            <person name="Bloom T."/>
            <person name="Chin C.W."/>
            <person name="Heiman D."/>
            <person name="Nicol R."/>
            <person name="Nusbaum C."/>
            <person name="Young S."/>
            <person name="Wilkinson J."/>
            <person name="Worley K.C."/>
            <person name="Kovar C.L."/>
            <person name="Muzny D.M."/>
            <person name="Gibbs R.A."/>
            <person name="Cree A."/>
            <person name="Dihn H.H."/>
            <person name="Fowler G."/>
            <person name="Jhangiani S."/>
            <person name="Joshi V."/>
            <person name="Lee S."/>
            <person name="Lewis L.R."/>
            <person name="Nazareth L.V."/>
            <person name="Okwuonu G."/>
            <person name="Santibanez J."/>
            <person name="Warren W.C."/>
            <person name="Mardis E.R."/>
            <person name="Weinstock G.M."/>
            <person name="Wilson R.K."/>
            <person name="Delehaunty K."/>
            <person name="Dooling D."/>
            <person name="Fronik C."/>
            <person name="Fulton L."/>
            <person name="Fulton B."/>
            <person name="Graves T."/>
            <person name="Minx P."/>
            <person name="Sodergren E."/>
            <person name="Birney E."/>
            <person name="Margulies E.H."/>
            <person name="Herrero J."/>
            <person name="Green E.D."/>
            <person name="Haussler D."/>
            <person name="Siepel A."/>
            <person name="Goldman N."/>
            <person name="Pollard K.S."/>
            <person name="Pedersen J.S."/>
            <person name="Lander E.S."/>
            <person name="Kellis M."/>
        </authorList>
    </citation>
    <scope>NUCLEOTIDE SEQUENCE [LARGE SCALE GENOMIC DNA]</scope>
    <source>
        <strain evidence="9 10">Thorbecke inbred</strain>
    </source>
</reference>
<dbReference type="AlphaFoldDB" id="A0A5F9C193"/>
<keyword evidence="10" id="KW-1185">Reference proteome</keyword>
<dbReference type="GeneID" id="100346882"/>
<evidence type="ECO:0000313" key="9">
    <source>
        <dbReference type="Ensembl" id="ENSOCUP00000027422.1"/>
    </source>
</evidence>
<dbReference type="OrthoDB" id="6337382at2759"/>
<dbReference type="GO" id="GO:0005886">
    <property type="term" value="C:plasma membrane"/>
    <property type="evidence" value="ECO:0007669"/>
    <property type="project" value="TreeGrafter"/>
</dbReference>
<dbReference type="PANTHER" id="PTHR46490">
    <property type="entry name" value="C-TYPE LECTIN DOMAIN FAMILY 12 MEMBER A-RELATED"/>
    <property type="match status" value="1"/>
</dbReference>
<dbReference type="SUPFAM" id="SSF56436">
    <property type="entry name" value="C-type lectin-like"/>
    <property type="match status" value="2"/>
</dbReference>
<dbReference type="InterPro" id="IPR033992">
    <property type="entry name" value="NKR-like_CTLD"/>
</dbReference>
<evidence type="ECO:0000256" key="6">
    <source>
        <dbReference type="ARBA" id="ARBA00023180"/>
    </source>
</evidence>
<comment type="subcellular location">
    <subcellularLocation>
        <location evidence="1">Membrane</location>
        <topology evidence="1">Single-pass membrane protein</topology>
    </subcellularLocation>
</comment>
<keyword evidence="5" id="KW-1015">Disulfide bond</keyword>
<dbReference type="Ensembl" id="ENSOCUT00000056551.1">
    <property type="protein sequence ID" value="ENSOCUP00000027422.1"/>
    <property type="gene ID" value="ENSOCUG00000007386.4"/>
</dbReference>
<dbReference type="Proteomes" id="UP000001811">
    <property type="component" value="Chromosome 8"/>
</dbReference>
<evidence type="ECO:0000256" key="5">
    <source>
        <dbReference type="ARBA" id="ARBA00023157"/>
    </source>
</evidence>
<proteinExistence type="predicted"/>
<dbReference type="GO" id="GO:0030246">
    <property type="term" value="F:carbohydrate binding"/>
    <property type="evidence" value="ECO:0007669"/>
    <property type="project" value="UniProtKB-KW"/>
</dbReference>
<protein>
    <submittedName>
        <fullName evidence="9">C-type lectin domain family 1, member B</fullName>
    </submittedName>
</protein>
<gene>
    <name evidence="9" type="primary">CLEC1B</name>
</gene>
<dbReference type="Bgee" id="ENSOCUG00000007386">
    <property type="expression patterns" value="Expressed in blood and 12 other cell types or tissues"/>
</dbReference>
<dbReference type="PANTHER" id="PTHR46490:SF2">
    <property type="entry name" value="C-TYPE LECTIN DOMAIN FAMILY 1 MEMBER B"/>
    <property type="match status" value="1"/>
</dbReference>
<feature type="domain" description="C-type lectin" evidence="8">
    <location>
        <begin position="221"/>
        <end position="331"/>
    </location>
</feature>
<evidence type="ECO:0000313" key="10">
    <source>
        <dbReference type="Proteomes" id="UP000001811"/>
    </source>
</evidence>
<keyword evidence="2 7" id="KW-0812">Transmembrane</keyword>
<evidence type="ECO:0000256" key="3">
    <source>
        <dbReference type="ARBA" id="ARBA00022734"/>
    </source>
</evidence>
<name>A0A5F9C193_RABIT</name>
<keyword evidence="6" id="KW-0325">Glycoprotein</keyword>
<feature type="transmembrane region" description="Helical" evidence="7">
    <location>
        <begin position="185"/>
        <end position="206"/>
    </location>
</feature>
<feature type="transmembrane region" description="Helical" evidence="7">
    <location>
        <begin position="29"/>
        <end position="53"/>
    </location>
</feature>
<keyword evidence="4 7" id="KW-0472">Membrane</keyword>
<dbReference type="Pfam" id="PF00059">
    <property type="entry name" value="Lectin_C"/>
    <property type="match status" value="1"/>
</dbReference>
<accession>A0A5F9C193</accession>
<dbReference type="Gene3D" id="3.10.100.10">
    <property type="entry name" value="Mannose-Binding Protein A, subunit A"/>
    <property type="match status" value="2"/>
</dbReference>
<evidence type="ECO:0000256" key="2">
    <source>
        <dbReference type="ARBA" id="ARBA00022692"/>
    </source>
</evidence>
<evidence type="ECO:0000256" key="4">
    <source>
        <dbReference type="ARBA" id="ARBA00023136"/>
    </source>
</evidence>
<organism evidence="9 10">
    <name type="scientific">Oryctolagus cuniculus</name>
    <name type="common">Rabbit</name>
    <dbReference type="NCBI Taxonomy" id="9986"/>
    <lineage>
        <taxon>Eukaryota</taxon>
        <taxon>Metazoa</taxon>
        <taxon>Chordata</taxon>
        <taxon>Craniata</taxon>
        <taxon>Vertebrata</taxon>
        <taxon>Euteleostomi</taxon>
        <taxon>Mammalia</taxon>
        <taxon>Eutheria</taxon>
        <taxon>Euarchontoglires</taxon>
        <taxon>Glires</taxon>
        <taxon>Lagomorpha</taxon>
        <taxon>Leporidae</taxon>
        <taxon>Oryctolagus</taxon>
    </lineage>
</organism>
<evidence type="ECO:0000256" key="1">
    <source>
        <dbReference type="ARBA" id="ARBA00004167"/>
    </source>
</evidence>
<dbReference type="InterPro" id="IPR016186">
    <property type="entry name" value="C-type_lectin-like/link_sf"/>
</dbReference>
<reference evidence="9" key="2">
    <citation type="submission" date="2025-08" db="UniProtKB">
        <authorList>
            <consortium name="Ensembl"/>
        </authorList>
    </citation>
    <scope>IDENTIFICATION</scope>
    <source>
        <strain evidence="9">Thorbecke</strain>
    </source>
</reference>
<keyword evidence="3" id="KW-0430">Lectin</keyword>
<dbReference type="CTD" id="51266"/>
<dbReference type="GO" id="GO:0004888">
    <property type="term" value="F:transmembrane signaling receptor activity"/>
    <property type="evidence" value="ECO:0007669"/>
    <property type="project" value="TreeGrafter"/>
</dbReference>
<dbReference type="PROSITE" id="PS50041">
    <property type="entry name" value="C_TYPE_LECTIN_2"/>
    <property type="match status" value="1"/>
</dbReference>
<evidence type="ECO:0000259" key="8">
    <source>
        <dbReference type="PROSITE" id="PS50041"/>
    </source>
</evidence>
<keyword evidence="7" id="KW-1133">Transmembrane helix</keyword>
<dbReference type="InterPro" id="IPR016187">
    <property type="entry name" value="CTDL_fold"/>
</dbReference>
<evidence type="ECO:0000256" key="7">
    <source>
        <dbReference type="SAM" id="Phobius"/>
    </source>
</evidence>
<dbReference type="GeneTree" id="ENSGT00940000161796"/>
<dbReference type="InterPro" id="IPR001304">
    <property type="entry name" value="C-type_lectin-like"/>
</dbReference>
<dbReference type="EMBL" id="AAGW02051485">
    <property type="status" value="NOT_ANNOTATED_CDS"/>
    <property type="molecule type" value="Genomic_DNA"/>
</dbReference>
<dbReference type="CDD" id="cd03593">
    <property type="entry name" value="CLECT_NK_receptors_like"/>
    <property type="match status" value="1"/>
</dbReference>
<reference evidence="9" key="3">
    <citation type="submission" date="2025-09" db="UniProtKB">
        <authorList>
            <consortium name="Ensembl"/>
        </authorList>
    </citation>
    <scope>IDENTIFICATION</scope>
    <source>
        <strain evidence="9">Thorbecke</strain>
    </source>
</reference>
<sequence length="334" mass="38084">MQAEDGYMTLNIKTQKPAVTSDDPTASSWWRVMALTLLTLCMGMVVGLVALGIMSVTQQNYLQAEKEKLSGTLQRLARHFCQDLLKQAEKKGSVNHKCNPCDPNWRYYGDSCYGFFKHNLTWQEGKQYCSDVNATLLKITSRNILAGVSDMHEEEIYTSLQWDNPPPNSSQKCACSHTCSGAWRVVMVILCISCMGLLATSIFFGIKFEKCSACPENWIKNGESCYYVFTNWKTWLASQEYCWKTGSSLLHIDNKEEMDFITSKIERSMGYWVGLSQDEVRRTWLWEDGSPPSSDLLPRHQPQSTNQVCGYLKSNSLFSSNCSSWKYLICERRA</sequence>
<dbReference type="SMART" id="SM00034">
    <property type="entry name" value="CLECT"/>
    <property type="match status" value="2"/>
</dbReference>
<dbReference type="GO" id="GO:0007165">
    <property type="term" value="P:signal transduction"/>
    <property type="evidence" value="ECO:0007669"/>
    <property type="project" value="TreeGrafter"/>
</dbReference>
<dbReference type="InterPro" id="IPR052309">
    <property type="entry name" value="C-type_Lectin_Domain_Fam1"/>
</dbReference>